<dbReference type="PANTHER" id="PTHR43685">
    <property type="entry name" value="GLYCOSYLTRANSFERASE"/>
    <property type="match status" value="1"/>
</dbReference>
<geneLocation type="plasmid" evidence="2 3">
    <name>megaplasmid</name>
</geneLocation>
<dbReference type="GO" id="GO:0016740">
    <property type="term" value="F:transferase activity"/>
    <property type="evidence" value="ECO:0007669"/>
    <property type="project" value="UniProtKB-KW"/>
</dbReference>
<dbReference type="InterPro" id="IPR029044">
    <property type="entry name" value="Nucleotide-diphossugar_trans"/>
</dbReference>
<feature type="domain" description="Glycosyltransferase 2-like" evidence="1">
    <location>
        <begin position="31"/>
        <end position="199"/>
    </location>
</feature>
<dbReference type="Proteomes" id="UP000009081">
    <property type="component" value="Plasmid megaplasmid"/>
</dbReference>
<evidence type="ECO:0000313" key="3">
    <source>
        <dbReference type="Proteomes" id="UP000009081"/>
    </source>
</evidence>
<reference evidence="2 3" key="1">
    <citation type="journal article" date="2009" name="PLoS ONE">
        <title>Methylobacterium genome sequences: a reference blueprint to investigate microbial metabolism of C1 compounds from natural and industrial sources.</title>
        <authorList>
            <person name="Vuilleumier S."/>
            <person name="Chistoserdova L."/>
            <person name="Lee M.-C."/>
            <person name="Bringel F."/>
            <person name="Lajus A."/>
            <person name="Zhou Y."/>
            <person name="Gourion B."/>
            <person name="Barbe V."/>
            <person name="Chang J."/>
            <person name="Cruveiller S."/>
            <person name="Dossat C."/>
            <person name="Gillett W."/>
            <person name="Gruffaz C."/>
            <person name="Haugen E."/>
            <person name="Hourcade E."/>
            <person name="Levy R."/>
            <person name="Mangenot S."/>
            <person name="Muller E."/>
            <person name="Nadalig T."/>
            <person name="Pagni M."/>
            <person name="Penny C."/>
            <person name="Peyraud R."/>
            <person name="Robinson D.G."/>
            <person name="Roche D."/>
            <person name="Rouy Z."/>
            <person name="Saenampechek C."/>
            <person name="Salvignol G."/>
            <person name="Vallenet D."/>
            <person name="Wu Z."/>
            <person name="Marx C.J."/>
            <person name="Vorholt J.A."/>
            <person name="Olson M.V."/>
            <person name="Kaul R."/>
            <person name="Weissenbach J."/>
            <person name="Medigue C."/>
            <person name="Lidstrom M.E."/>
        </authorList>
    </citation>
    <scope>NUCLEOTIDE SEQUENCE [LARGE SCALE GENOMIC DNA]</scope>
    <source>
        <strain evidence="3">ATCC 14718 / DSM 1338 / JCM 2805 / NCIMB 9133 / AM1</strain>
    </source>
</reference>
<dbReference type="Gene3D" id="3.90.550.10">
    <property type="entry name" value="Spore Coat Polysaccharide Biosynthesis Protein SpsA, Chain A"/>
    <property type="match status" value="1"/>
</dbReference>
<dbReference type="InterPro" id="IPR001173">
    <property type="entry name" value="Glyco_trans_2-like"/>
</dbReference>
<organism evidence="2 3">
    <name type="scientific">Methylorubrum extorquens (strain ATCC 14718 / DSM 1338 / JCM 2805 / NCIMB 9133 / AM1)</name>
    <name type="common">Methylobacterium extorquens</name>
    <dbReference type="NCBI Taxonomy" id="272630"/>
    <lineage>
        <taxon>Bacteria</taxon>
        <taxon>Pseudomonadati</taxon>
        <taxon>Pseudomonadota</taxon>
        <taxon>Alphaproteobacteria</taxon>
        <taxon>Hyphomicrobiales</taxon>
        <taxon>Methylobacteriaceae</taxon>
        <taxon>Methylorubrum</taxon>
    </lineage>
</organism>
<dbReference type="GO" id="GO:0044010">
    <property type="term" value="P:single-species biofilm formation"/>
    <property type="evidence" value="ECO:0007669"/>
    <property type="project" value="TreeGrafter"/>
</dbReference>
<dbReference type="Pfam" id="PF00535">
    <property type="entry name" value="Glycos_transf_2"/>
    <property type="match status" value="1"/>
</dbReference>
<dbReference type="AlphaFoldDB" id="C5B4A5"/>
<name>C5B4A5_METEA</name>
<accession>C5B4A5</accession>
<dbReference type="EMBL" id="CP001511">
    <property type="protein sequence ID" value="ACS43287.1"/>
    <property type="molecule type" value="Genomic_DNA"/>
</dbReference>
<proteinExistence type="predicted"/>
<dbReference type="PANTHER" id="PTHR43685:SF2">
    <property type="entry name" value="GLYCOSYLTRANSFERASE 2-LIKE DOMAIN-CONTAINING PROTEIN"/>
    <property type="match status" value="1"/>
</dbReference>
<keyword evidence="3" id="KW-1185">Reference proteome</keyword>
<evidence type="ECO:0000259" key="1">
    <source>
        <dbReference type="Pfam" id="PF00535"/>
    </source>
</evidence>
<sequence length="319" mass="34923">MPFVVDHDEGTKERLCMQTAIFDPPAARVAVVTRTKDRPLLLERAMQSLADQTFGDSHWVVVNDGGASAPVDRIVERARAVGLRTTVVHHPVSLGMEAASNAGIAAAASEFVAIHDDDDSWDPEFLAATVAFLDTGPQWGGVVTGTLRVDERLGPQGAKEVRRRPFNPGLRSVHLSEVAEENPFPPICFLYRRSAYESIGPYDASLPVLGDWEFNLRFLTRFDIGVIDRPLANYHWRVGEKGGYGNSVSGGVDRHVQWDAVVRNRLLRRDIEAGTVGLGHLVAAGRRQTSLNKTLQPLRMARGAAKRIVHGLRRVAGAA</sequence>
<dbReference type="SUPFAM" id="SSF53448">
    <property type="entry name" value="Nucleotide-diphospho-sugar transferases"/>
    <property type="match status" value="1"/>
</dbReference>
<gene>
    <name evidence="2" type="ordered locus">MexAM1_META2p0435</name>
</gene>
<keyword evidence="2" id="KW-0808">Transferase</keyword>
<dbReference type="HOGENOM" id="CLU_071580_0_0_5"/>
<dbReference type="InterPro" id="IPR050834">
    <property type="entry name" value="Glycosyltransf_2"/>
</dbReference>
<protein>
    <submittedName>
        <fullName evidence="2">Glycosyl transferase, family 2</fullName>
    </submittedName>
</protein>
<dbReference type="KEGG" id="mea:Mex_2p0435"/>
<dbReference type="CAZy" id="GT2">
    <property type="family name" value="Glycosyltransferase Family 2"/>
</dbReference>
<keyword evidence="2" id="KW-0614">Plasmid</keyword>
<evidence type="ECO:0000313" key="2">
    <source>
        <dbReference type="EMBL" id="ACS43287.1"/>
    </source>
</evidence>